<protein>
    <submittedName>
        <fullName evidence="3">Glycosyltransferase family 4 protein</fullName>
    </submittedName>
</protein>
<reference evidence="3" key="1">
    <citation type="submission" date="2020-08" db="EMBL/GenBank/DDBJ databases">
        <authorList>
            <person name="Cejkova D."/>
            <person name="Kubasova T."/>
            <person name="Jahodarova E."/>
            <person name="Rychlik I."/>
        </authorList>
    </citation>
    <scope>NUCLEOTIDE SEQUENCE</scope>
    <source>
        <strain evidence="3">An420c</strain>
    </source>
</reference>
<dbReference type="PANTHER" id="PTHR45871">
    <property type="entry name" value="N-ACETYLGLUCOSAMINYL-PHOSPHATIDYLINOSITOL BIOSYNTHETIC PROTEIN"/>
    <property type="match status" value="1"/>
</dbReference>
<evidence type="ECO:0000259" key="2">
    <source>
        <dbReference type="Pfam" id="PF13439"/>
    </source>
</evidence>
<dbReference type="SUPFAM" id="SSF53756">
    <property type="entry name" value="UDP-Glycosyltransferase/glycogen phosphorylase"/>
    <property type="match status" value="1"/>
</dbReference>
<name>A0A939BCX8_9CLOT</name>
<dbReference type="EMBL" id="JACJLV010000068">
    <property type="protein sequence ID" value="MBM6827846.1"/>
    <property type="molecule type" value="Genomic_DNA"/>
</dbReference>
<comment type="caution">
    <text evidence="3">The sequence shown here is derived from an EMBL/GenBank/DDBJ whole genome shotgun (WGS) entry which is preliminary data.</text>
</comment>
<dbReference type="Gene3D" id="3.40.50.2000">
    <property type="entry name" value="Glycogen Phosphorylase B"/>
    <property type="match status" value="2"/>
</dbReference>
<dbReference type="PANTHER" id="PTHR45871:SF1">
    <property type="entry name" value="PHOSPHATIDYLINOSITOL N-ACETYLGLUCOSAMINYLTRANSFERASE SUBUNIT A"/>
    <property type="match status" value="1"/>
</dbReference>
<dbReference type="Pfam" id="PF13439">
    <property type="entry name" value="Glyco_transf_4"/>
    <property type="match status" value="1"/>
</dbReference>
<sequence length="383" mass="44052">MECKKYCIFAAQYFPHLGGVERYTYNLAKKLIEKGNKVVIVTSNVYRLAEFEKVDGIPVYRLPCWNLLEGRYPILKPDKSFRLIHKKLKSQHFDMVIVNTRFYFHSLYGMIFAKGKRVKCITLDHGTSHLSVHNPFWDFVGGIFEHALTKVDTLFCKDYYGVSLACNKWLSHFHIKAKGVLYNSIDLKEIRDMLSKEAISYRKEYNVAQNAIVISFTGRLLKEKGLPSLLNVMDKILKERKDVFLFIAGDGDMEKEIQRRKNEHIIPLGRIDFPHIVALLKETDIFCLPSFSEGFSTSILEAAACGCYVVTTARGGAKELLVNDEYGCVIPNNQEDTLYVALKNTIDNKEKREKGIKLTYERIEQNFTWDIVAGQVEKICEES</sequence>
<evidence type="ECO:0000313" key="3">
    <source>
        <dbReference type="EMBL" id="MBM6827846.1"/>
    </source>
</evidence>
<dbReference type="InterPro" id="IPR001296">
    <property type="entry name" value="Glyco_trans_1"/>
</dbReference>
<evidence type="ECO:0000259" key="1">
    <source>
        <dbReference type="Pfam" id="PF00534"/>
    </source>
</evidence>
<gene>
    <name evidence="3" type="ORF">H6A13_12230</name>
</gene>
<dbReference type="CDD" id="cd03801">
    <property type="entry name" value="GT4_PimA-like"/>
    <property type="match status" value="1"/>
</dbReference>
<feature type="domain" description="Glycosyl transferase family 1" evidence="1">
    <location>
        <begin position="201"/>
        <end position="358"/>
    </location>
</feature>
<dbReference type="Pfam" id="PF00534">
    <property type="entry name" value="Glycos_transf_1"/>
    <property type="match status" value="1"/>
</dbReference>
<dbReference type="InterPro" id="IPR028098">
    <property type="entry name" value="Glyco_trans_4-like_N"/>
</dbReference>
<accession>A0A939BCX8</accession>
<dbReference type="GO" id="GO:0016757">
    <property type="term" value="F:glycosyltransferase activity"/>
    <property type="evidence" value="ECO:0007669"/>
    <property type="project" value="InterPro"/>
</dbReference>
<proteinExistence type="predicted"/>
<reference evidence="3" key="2">
    <citation type="journal article" date="2021" name="Sci. Rep.">
        <title>The distribution of antibiotic resistance genes in chicken gut microbiota commensals.</title>
        <authorList>
            <person name="Juricova H."/>
            <person name="Matiasovicova J."/>
            <person name="Kubasova T."/>
            <person name="Cejkova D."/>
            <person name="Rychlik I."/>
        </authorList>
    </citation>
    <scope>NUCLEOTIDE SEQUENCE</scope>
    <source>
        <strain evidence="3">An420c</strain>
    </source>
</reference>
<evidence type="ECO:0000313" key="4">
    <source>
        <dbReference type="Proteomes" id="UP000713880"/>
    </source>
</evidence>
<keyword evidence="4" id="KW-1185">Reference proteome</keyword>
<feature type="domain" description="Glycosyltransferase subfamily 4-like N-terminal" evidence="2">
    <location>
        <begin position="18"/>
        <end position="188"/>
    </location>
</feature>
<dbReference type="AlphaFoldDB" id="A0A939BCX8"/>
<dbReference type="Proteomes" id="UP000713880">
    <property type="component" value="Unassembled WGS sequence"/>
</dbReference>
<organism evidence="3 4">
    <name type="scientific">Mordavella massiliensis</name>
    <dbReference type="NCBI Taxonomy" id="1871024"/>
    <lineage>
        <taxon>Bacteria</taxon>
        <taxon>Bacillati</taxon>
        <taxon>Bacillota</taxon>
        <taxon>Clostridia</taxon>
        <taxon>Eubacteriales</taxon>
        <taxon>Clostridiaceae</taxon>
        <taxon>Mordavella</taxon>
    </lineage>
</organism>
<dbReference type="RefSeq" id="WP_204909821.1">
    <property type="nucleotide sequence ID" value="NZ_JACJLV010000068.1"/>
</dbReference>